<feature type="transmembrane region" description="Helical" evidence="1">
    <location>
        <begin position="139"/>
        <end position="160"/>
    </location>
</feature>
<dbReference type="PANTHER" id="PTHR23028:SF53">
    <property type="entry name" value="ACYL_TRANSF_3 DOMAIN-CONTAINING PROTEIN"/>
    <property type="match status" value="1"/>
</dbReference>
<feature type="transmembrane region" description="Helical" evidence="1">
    <location>
        <begin position="292"/>
        <end position="310"/>
    </location>
</feature>
<feature type="transmembrane region" description="Helical" evidence="1">
    <location>
        <begin position="36"/>
        <end position="63"/>
    </location>
</feature>
<reference evidence="3 4" key="1">
    <citation type="journal article" date="2016" name="Nat. Commun.">
        <title>Thousands of microbial genomes shed light on interconnected biogeochemical processes in an aquifer system.</title>
        <authorList>
            <person name="Anantharaman K."/>
            <person name="Brown C.T."/>
            <person name="Hug L.A."/>
            <person name="Sharon I."/>
            <person name="Castelle C.J."/>
            <person name="Probst A.J."/>
            <person name="Thomas B.C."/>
            <person name="Singh A."/>
            <person name="Wilkins M.J."/>
            <person name="Karaoz U."/>
            <person name="Brodie E.L."/>
            <person name="Williams K.H."/>
            <person name="Hubbard S.S."/>
            <person name="Banfield J.F."/>
        </authorList>
    </citation>
    <scope>NUCLEOTIDE SEQUENCE [LARGE SCALE GENOMIC DNA]</scope>
</reference>
<feature type="transmembrane region" description="Helical" evidence="1">
    <location>
        <begin position="385"/>
        <end position="407"/>
    </location>
</feature>
<protein>
    <recommendedName>
        <fullName evidence="2">Acyltransferase 3 domain-containing protein</fullName>
    </recommendedName>
</protein>
<keyword evidence="1" id="KW-1133">Transmembrane helix</keyword>
<dbReference type="GO" id="GO:0016747">
    <property type="term" value="F:acyltransferase activity, transferring groups other than amino-acyl groups"/>
    <property type="evidence" value="ECO:0007669"/>
    <property type="project" value="InterPro"/>
</dbReference>
<dbReference type="InterPro" id="IPR002656">
    <property type="entry name" value="Acyl_transf_3_dom"/>
</dbReference>
<proteinExistence type="predicted"/>
<dbReference type="AlphaFoldDB" id="A0A1F5ZK00"/>
<dbReference type="EMBL" id="MFJL01000043">
    <property type="protein sequence ID" value="OGG12683.1"/>
    <property type="molecule type" value="Genomic_DNA"/>
</dbReference>
<evidence type="ECO:0000259" key="2">
    <source>
        <dbReference type="Pfam" id="PF01757"/>
    </source>
</evidence>
<feature type="transmembrane region" description="Helical" evidence="1">
    <location>
        <begin position="84"/>
        <end position="101"/>
    </location>
</feature>
<feature type="transmembrane region" description="Helical" evidence="1">
    <location>
        <begin position="263"/>
        <end position="280"/>
    </location>
</feature>
<accession>A0A1F5ZK00</accession>
<dbReference type="Proteomes" id="UP000176923">
    <property type="component" value="Unassembled WGS sequence"/>
</dbReference>
<feature type="domain" description="Acyltransferase 3" evidence="2">
    <location>
        <begin position="6"/>
        <end position="407"/>
    </location>
</feature>
<gene>
    <name evidence="3" type="ORF">A3D77_04160</name>
</gene>
<feature type="transmembrane region" description="Helical" evidence="1">
    <location>
        <begin position="351"/>
        <end position="373"/>
    </location>
</feature>
<keyword evidence="1" id="KW-0472">Membrane</keyword>
<feature type="transmembrane region" description="Helical" evidence="1">
    <location>
        <begin position="438"/>
        <end position="459"/>
    </location>
</feature>
<dbReference type="PANTHER" id="PTHR23028">
    <property type="entry name" value="ACETYLTRANSFERASE"/>
    <property type="match status" value="1"/>
</dbReference>
<feature type="transmembrane region" description="Helical" evidence="1">
    <location>
        <begin position="322"/>
        <end position="339"/>
    </location>
</feature>
<sequence length="661" mass="75767">MKKRHYAVDGLKGLAIIAVIFTHIPLRVWYGSVPGYLHSLLDIILGSGGIGVTIFFILTGFLMGRLYELPSSSLSFWRRRYARLFPPFLVMVASFTIFHLIPGLAPIFQVFIFLVCAFGMWAVWKVFFKIASKKQWGKWIMAAILGSQICIIILYTGFLLQVPSSIFYQVWPPVLRILVTAIVNATLTLPFGQYVDQLDGIYWALEAELLFYILYPIWVAPLVYYSKRLSSVWKVLGIASLLPFCFGLYLITQRILGFEMVKMYLIIYFIGGVIIGANHTSFKNKLIYLKPIIVYPLWFFFLLFAVFLSVKLTSLFPLYYRPWLPILTVFPISLLLLSIEDESSYGNKFFRFPLFIFLGKHSYALFLVHSFVIHTVSRFVSADTALNGVILAIFSFMGSITFALILYQLTERPYFLFREKSKQTEVKKEESNLYSQKYAILSFRVGVISLLITILVLLYTANKPPVSLFTLSSRHGGNPVWLGLNEKDTVLITDQPTRQLFVASENNLGMIMMHIRNQEVPGVRGGFVPFKLNIRLKNENNGLISESSYNAYEIIDSRYHPFGFPIQINSKGKHYSLEYQLSEKSPSQIVQLVTNEANLLSVYFVDKKSLLKNPQLSAIWALEKLKEPFTNLLYWLSLIYISPFLFYIVGTGIVLIKNKKI</sequence>
<dbReference type="STRING" id="1798382.A3D77_04160"/>
<evidence type="ECO:0000313" key="3">
    <source>
        <dbReference type="EMBL" id="OGG12683.1"/>
    </source>
</evidence>
<name>A0A1F5ZK00_9BACT</name>
<feature type="transmembrane region" description="Helical" evidence="1">
    <location>
        <begin position="201"/>
        <end position="225"/>
    </location>
</feature>
<feature type="transmembrane region" description="Helical" evidence="1">
    <location>
        <begin position="12"/>
        <end position="30"/>
    </location>
</feature>
<dbReference type="GO" id="GO:0016020">
    <property type="term" value="C:membrane"/>
    <property type="evidence" value="ECO:0007669"/>
    <property type="project" value="TreeGrafter"/>
</dbReference>
<dbReference type="Pfam" id="PF01757">
    <property type="entry name" value="Acyl_transf_3"/>
    <property type="match status" value="1"/>
</dbReference>
<feature type="transmembrane region" description="Helical" evidence="1">
    <location>
        <begin position="632"/>
        <end position="656"/>
    </location>
</feature>
<evidence type="ECO:0000256" key="1">
    <source>
        <dbReference type="SAM" id="Phobius"/>
    </source>
</evidence>
<feature type="transmembrane region" description="Helical" evidence="1">
    <location>
        <begin position="231"/>
        <end position="251"/>
    </location>
</feature>
<feature type="transmembrane region" description="Helical" evidence="1">
    <location>
        <begin position="107"/>
        <end position="127"/>
    </location>
</feature>
<evidence type="ECO:0000313" key="4">
    <source>
        <dbReference type="Proteomes" id="UP000176923"/>
    </source>
</evidence>
<keyword evidence="1" id="KW-0812">Transmembrane</keyword>
<organism evidence="3 4">
    <name type="scientific">Candidatus Gottesmanbacteria bacterium RIFCSPHIGHO2_02_FULL_39_11</name>
    <dbReference type="NCBI Taxonomy" id="1798382"/>
    <lineage>
        <taxon>Bacteria</taxon>
        <taxon>Candidatus Gottesmaniibacteriota</taxon>
    </lineage>
</organism>
<comment type="caution">
    <text evidence="3">The sequence shown here is derived from an EMBL/GenBank/DDBJ whole genome shotgun (WGS) entry which is preliminary data.</text>
</comment>
<dbReference type="InterPro" id="IPR050879">
    <property type="entry name" value="Acyltransferase_3"/>
</dbReference>
<dbReference type="GO" id="GO:0000271">
    <property type="term" value="P:polysaccharide biosynthetic process"/>
    <property type="evidence" value="ECO:0007669"/>
    <property type="project" value="TreeGrafter"/>
</dbReference>